<dbReference type="InterPro" id="IPR002516">
    <property type="entry name" value="Glyco_trans_11"/>
</dbReference>
<dbReference type="CDD" id="cd11301">
    <property type="entry name" value="Fut1_Fut2_like"/>
    <property type="match status" value="1"/>
</dbReference>
<dbReference type="Gene3D" id="3.40.50.11350">
    <property type="match status" value="1"/>
</dbReference>
<name>A0ABV1I1X0_9FIRM</name>
<dbReference type="Proteomes" id="UP001470288">
    <property type="component" value="Unassembled WGS sequence"/>
</dbReference>
<proteinExistence type="predicted"/>
<sequence>MNIIWIDGGLGNQMFQYALALKQESLGREVKIDVTKYAEHHVHNDFELDRVFGIECPYASVREIKSLGYRKENHLTNFLKKMPFCKKTFYSNESYVFDEQVLKMDGYYLEGFWQSERYFADIKDKILNTYRFPEFNTDVQKRYAEQISQNYSVSVHVRRGDYLNYSYLQGICTPHYYEQAMQFFREKYRGKAKFYIFSNDIEWAKNNFPEDDCVIVEGNSGKDSFRDMQLMSLCKHNIVANSSFSWWGAWLNQNKEKTVIAPNKWINQEVEEKIDVIPVDWVKMSSI</sequence>
<dbReference type="RefSeq" id="WP_349144586.1">
    <property type="nucleotide sequence ID" value="NZ_JBBMFC010000016.1"/>
</dbReference>
<keyword evidence="2" id="KW-0808">Transferase</keyword>
<accession>A0ABV1I1X0</accession>
<evidence type="ECO:0000313" key="4">
    <source>
        <dbReference type="Proteomes" id="UP001470288"/>
    </source>
</evidence>
<comment type="caution">
    <text evidence="3">The sequence shown here is derived from an EMBL/GenBank/DDBJ whole genome shotgun (WGS) entry which is preliminary data.</text>
</comment>
<evidence type="ECO:0000313" key="3">
    <source>
        <dbReference type="EMBL" id="MEQ2579186.1"/>
    </source>
</evidence>
<dbReference type="Pfam" id="PF01531">
    <property type="entry name" value="Glyco_transf_11"/>
    <property type="match status" value="1"/>
</dbReference>
<evidence type="ECO:0000256" key="2">
    <source>
        <dbReference type="ARBA" id="ARBA00022679"/>
    </source>
</evidence>
<dbReference type="PANTHER" id="PTHR11927:SF9">
    <property type="entry name" value="L-FUCOSYLTRANSFERASE"/>
    <property type="match status" value="1"/>
</dbReference>
<dbReference type="EMBL" id="JBBMFC010000016">
    <property type="protein sequence ID" value="MEQ2579186.1"/>
    <property type="molecule type" value="Genomic_DNA"/>
</dbReference>
<gene>
    <name evidence="3" type="ORF">WMO62_10170</name>
</gene>
<organism evidence="3 4">
    <name type="scientific">Hominiventricola aquisgranensis</name>
    <dbReference type="NCBI Taxonomy" id="3133164"/>
    <lineage>
        <taxon>Bacteria</taxon>
        <taxon>Bacillati</taxon>
        <taxon>Bacillota</taxon>
        <taxon>Clostridia</taxon>
        <taxon>Lachnospirales</taxon>
        <taxon>Lachnospiraceae</taxon>
        <taxon>Hominiventricola</taxon>
    </lineage>
</organism>
<keyword evidence="1" id="KW-0328">Glycosyltransferase</keyword>
<evidence type="ECO:0000256" key="1">
    <source>
        <dbReference type="ARBA" id="ARBA00022676"/>
    </source>
</evidence>
<protein>
    <submittedName>
        <fullName evidence="3">Alpha-1,2-fucosyltransferase</fullName>
    </submittedName>
</protein>
<keyword evidence="4" id="KW-1185">Reference proteome</keyword>
<dbReference type="PANTHER" id="PTHR11927">
    <property type="entry name" value="GALACTOSIDE 2-L-FUCOSYLTRANSFERASE"/>
    <property type="match status" value="1"/>
</dbReference>
<reference evidence="3 4" key="1">
    <citation type="submission" date="2024-03" db="EMBL/GenBank/DDBJ databases">
        <title>Human intestinal bacterial collection.</title>
        <authorList>
            <person name="Pauvert C."/>
            <person name="Hitch T.C.A."/>
            <person name="Clavel T."/>
        </authorList>
    </citation>
    <scope>NUCLEOTIDE SEQUENCE [LARGE SCALE GENOMIC DNA]</scope>
    <source>
        <strain evidence="3 4">CLA-AA-H78B</strain>
    </source>
</reference>